<comment type="caution">
    <text evidence="1">The sequence shown here is derived from an EMBL/GenBank/DDBJ whole genome shotgun (WGS) entry which is preliminary data.</text>
</comment>
<feature type="non-terminal residue" evidence="1">
    <location>
        <position position="1"/>
    </location>
</feature>
<proteinExistence type="predicted"/>
<gene>
    <name evidence="1" type="ORF">GOODEAATRI_013028</name>
</gene>
<keyword evidence="2" id="KW-1185">Reference proteome</keyword>
<sequence length="155" mass="17133">ISHSSTHLSHLLISPNVSLISLPLSMLSPLYQDHGGSVVWPHTFSCSSSSQGLHRELIYSSPRISESSVGPNPTYYHAVYDIKVEEYSELPFSGGESVDGDPFGQGTLPLVTSNSDPTVPLIRRRGGMVDYRDVILAHQSHKLHNTPQAKRKQWE</sequence>
<reference evidence="1 2" key="1">
    <citation type="submission" date="2021-06" db="EMBL/GenBank/DDBJ databases">
        <authorList>
            <person name="Palmer J.M."/>
        </authorList>
    </citation>
    <scope>NUCLEOTIDE SEQUENCE [LARGE SCALE GENOMIC DNA]</scope>
    <source>
        <strain evidence="1 2">GA_2019</strain>
        <tissue evidence="1">Muscle</tissue>
    </source>
</reference>
<accession>A0ABV0MRR0</accession>
<dbReference type="Proteomes" id="UP001476798">
    <property type="component" value="Unassembled WGS sequence"/>
</dbReference>
<name>A0ABV0MRR0_9TELE</name>
<dbReference type="EMBL" id="JAHRIO010010853">
    <property type="protein sequence ID" value="MEQ2161778.1"/>
    <property type="molecule type" value="Genomic_DNA"/>
</dbReference>
<evidence type="ECO:0000313" key="2">
    <source>
        <dbReference type="Proteomes" id="UP001476798"/>
    </source>
</evidence>
<organism evidence="1 2">
    <name type="scientific">Goodea atripinnis</name>
    <dbReference type="NCBI Taxonomy" id="208336"/>
    <lineage>
        <taxon>Eukaryota</taxon>
        <taxon>Metazoa</taxon>
        <taxon>Chordata</taxon>
        <taxon>Craniata</taxon>
        <taxon>Vertebrata</taxon>
        <taxon>Euteleostomi</taxon>
        <taxon>Actinopterygii</taxon>
        <taxon>Neopterygii</taxon>
        <taxon>Teleostei</taxon>
        <taxon>Neoteleostei</taxon>
        <taxon>Acanthomorphata</taxon>
        <taxon>Ovalentaria</taxon>
        <taxon>Atherinomorphae</taxon>
        <taxon>Cyprinodontiformes</taxon>
        <taxon>Goodeidae</taxon>
        <taxon>Goodea</taxon>
    </lineage>
</organism>
<protein>
    <submittedName>
        <fullName evidence="1">Uncharacterized protein</fullName>
    </submittedName>
</protein>
<evidence type="ECO:0000313" key="1">
    <source>
        <dbReference type="EMBL" id="MEQ2161778.1"/>
    </source>
</evidence>